<feature type="signal peptide" evidence="1">
    <location>
        <begin position="1"/>
        <end position="22"/>
    </location>
</feature>
<evidence type="ECO:0000313" key="2">
    <source>
        <dbReference type="EMBL" id="QVK24158.1"/>
    </source>
</evidence>
<organism evidence="2 3">
    <name type="scientific">Shewanella dokdonensis</name>
    <dbReference type="NCBI Taxonomy" id="712036"/>
    <lineage>
        <taxon>Bacteria</taxon>
        <taxon>Pseudomonadati</taxon>
        <taxon>Pseudomonadota</taxon>
        <taxon>Gammaproteobacteria</taxon>
        <taxon>Alteromonadales</taxon>
        <taxon>Shewanellaceae</taxon>
        <taxon>Shewanella</taxon>
    </lineage>
</organism>
<keyword evidence="1" id="KW-0732">Signal</keyword>
<name>A0ABX8DHC3_9GAMM</name>
<dbReference type="Pfam" id="PF05494">
    <property type="entry name" value="MlaC"/>
    <property type="match status" value="1"/>
</dbReference>
<protein>
    <submittedName>
        <fullName evidence="2">ABC transporter substrate-binding protein</fullName>
    </submittedName>
</protein>
<accession>A0ABX8DHC3</accession>
<dbReference type="Gene3D" id="3.10.450.710">
    <property type="entry name" value="Tgt2/MlaC"/>
    <property type="match status" value="1"/>
</dbReference>
<feature type="chain" id="PRO_5046680600" evidence="1">
    <location>
        <begin position="23"/>
        <end position="219"/>
    </location>
</feature>
<dbReference type="PANTHER" id="PTHR36573:SF1">
    <property type="entry name" value="INTERMEMBRANE PHOSPHOLIPID TRANSPORT SYSTEM BINDING PROTEIN MLAC"/>
    <property type="match status" value="1"/>
</dbReference>
<dbReference type="PIRSF" id="PIRSF004649">
    <property type="entry name" value="MlaC"/>
    <property type="match status" value="1"/>
</dbReference>
<dbReference type="RefSeq" id="WP_213682768.1">
    <property type="nucleotide sequence ID" value="NZ_CP074572.1"/>
</dbReference>
<sequence length="219" mass="24606">MLKKLLSVVASICLLLPGMSQATTTTKDYKDPYVMIKDVADQTFARFKQDQDKINAQPDYLKTIVTEELMPYVDTRYAAYKVLGPYLQETTKEQRDDFVSAFTGYLVATYAQAFTAYTNQKLQFDPASDFSSDSIVDVGVQIIDNDRPPIKLDFKVRRLKDDTWKAFDMVAEGVSLLSSKQSEVTAMVRQKGIDAVIAMLQDKGNTHIDFNAPKGKDAL</sequence>
<keyword evidence="3" id="KW-1185">Reference proteome</keyword>
<reference evidence="2 3" key="1">
    <citation type="journal article" date="2012" name="Int. J. Syst. Evol. Microbiol.">
        <title>Shewanella dokdonensis sp. nov., isolated from seawater.</title>
        <authorList>
            <person name="Sung H.R."/>
            <person name="Yoon J.H."/>
            <person name="Ghim S.Y."/>
        </authorList>
    </citation>
    <scope>NUCLEOTIDE SEQUENCE [LARGE SCALE GENOMIC DNA]</scope>
    <source>
        <strain evidence="2 3">DSM 23626</strain>
    </source>
</reference>
<evidence type="ECO:0000313" key="3">
    <source>
        <dbReference type="Proteomes" id="UP000676428"/>
    </source>
</evidence>
<dbReference type="PANTHER" id="PTHR36573">
    <property type="entry name" value="INTERMEMBRANE PHOSPHOLIPID TRANSPORT SYSTEM BINDING PROTEIN MLAC"/>
    <property type="match status" value="1"/>
</dbReference>
<dbReference type="Proteomes" id="UP000676428">
    <property type="component" value="Chromosome"/>
</dbReference>
<evidence type="ECO:0000256" key="1">
    <source>
        <dbReference type="SAM" id="SignalP"/>
    </source>
</evidence>
<proteinExistence type="predicted"/>
<dbReference type="InterPro" id="IPR008869">
    <property type="entry name" value="MlaC/ttg2D"/>
</dbReference>
<gene>
    <name evidence="2" type="ORF">KHX94_06130</name>
</gene>
<dbReference type="InterPro" id="IPR042245">
    <property type="entry name" value="Tgt2/MlaC_sf"/>
</dbReference>
<dbReference type="EMBL" id="CP074572">
    <property type="protein sequence ID" value="QVK24158.1"/>
    <property type="molecule type" value="Genomic_DNA"/>
</dbReference>